<dbReference type="GO" id="GO:0005829">
    <property type="term" value="C:cytosol"/>
    <property type="evidence" value="ECO:0007669"/>
    <property type="project" value="TreeGrafter"/>
</dbReference>
<protein>
    <submittedName>
        <fullName evidence="6">Global nitrogen regulator</fullName>
    </submittedName>
</protein>
<dbReference type="CDD" id="cd00038">
    <property type="entry name" value="CAP_ED"/>
    <property type="match status" value="1"/>
</dbReference>
<accession>A0A1V4I8A0</accession>
<dbReference type="Gene3D" id="1.10.10.10">
    <property type="entry name" value="Winged helix-like DNA-binding domain superfamily/Winged helix DNA-binding domain"/>
    <property type="match status" value="1"/>
</dbReference>
<dbReference type="InterPro" id="IPR014710">
    <property type="entry name" value="RmlC-like_jellyroll"/>
</dbReference>
<dbReference type="Pfam" id="PF00027">
    <property type="entry name" value="cNMP_binding"/>
    <property type="match status" value="1"/>
</dbReference>
<dbReference type="AlphaFoldDB" id="A0A1V4I8A0"/>
<dbReference type="Gene3D" id="2.60.120.10">
    <property type="entry name" value="Jelly Rolls"/>
    <property type="match status" value="1"/>
</dbReference>
<gene>
    <name evidence="6" type="primary">ntcA_2</name>
    <name evidence="6" type="ORF">CLORY_43120</name>
</gene>
<evidence type="ECO:0000259" key="4">
    <source>
        <dbReference type="PROSITE" id="PS50042"/>
    </source>
</evidence>
<keyword evidence="3" id="KW-0804">Transcription</keyword>
<dbReference type="STRING" id="1450648.CLORY_43120"/>
<keyword evidence="7" id="KW-1185">Reference proteome</keyword>
<feature type="domain" description="HTH crp-type" evidence="5">
    <location>
        <begin position="156"/>
        <end position="230"/>
    </location>
</feature>
<dbReference type="EMBL" id="MZGV01000099">
    <property type="protein sequence ID" value="OPJ56163.1"/>
    <property type="molecule type" value="Genomic_DNA"/>
</dbReference>
<dbReference type="Proteomes" id="UP000190080">
    <property type="component" value="Unassembled WGS sequence"/>
</dbReference>
<keyword evidence="2" id="KW-0238">DNA-binding</keyword>
<dbReference type="SUPFAM" id="SSF46785">
    <property type="entry name" value="Winged helix' DNA-binding domain"/>
    <property type="match status" value="1"/>
</dbReference>
<dbReference type="PRINTS" id="PR00034">
    <property type="entry name" value="HTHCRP"/>
</dbReference>
<dbReference type="GO" id="GO:0003700">
    <property type="term" value="F:DNA-binding transcription factor activity"/>
    <property type="evidence" value="ECO:0007669"/>
    <property type="project" value="InterPro"/>
</dbReference>
<dbReference type="OrthoDB" id="9798104at2"/>
<dbReference type="PROSITE" id="PS51063">
    <property type="entry name" value="HTH_CRP_2"/>
    <property type="match status" value="1"/>
</dbReference>
<evidence type="ECO:0000256" key="2">
    <source>
        <dbReference type="ARBA" id="ARBA00023125"/>
    </source>
</evidence>
<dbReference type="InterPro" id="IPR012318">
    <property type="entry name" value="HTH_CRP"/>
</dbReference>
<evidence type="ECO:0000313" key="7">
    <source>
        <dbReference type="Proteomes" id="UP000190080"/>
    </source>
</evidence>
<dbReference type="InterPro" id="IPR018490">
    <property type="entry name" value="cNMP-bd_dom_sf"/>
</dbReference>
<dbReference type="GO" id="GO:0003677">
    <property type="term" value="F:DNA binding"/>
    <property type="evidence" value="ECO:0007669"/>
    <property type="project" value="UniProtKB-KW"/>
</dbReference>
<dbReference type="PANTHER" id="PTHR24567">
    <property type="entry name" value="CRP FAMILY TRANSCRIPTIONAL REGULATORY PROTEIN"/>
    <property type="match status" value="1"/>
</dbReference>
<comment type="caution">
    <text evidence="6">The sequence shown here is derived from an EMBL/GenBank/DDBJ whole genome shotgun (WGS) entry which is preliminary data.</text>
</comment>
<dbReference type="RefSeq" id="WP_079428403.1">
    <property type="nucleotide sequence ID" value="NZ_MZGV01000099.1"/>
</dbReference>
<evidence type="ECO:0000313" key="6">
    <source>
        <dbReference type="EMBL" id="OPJ56163.1"/>
    </source>
</evidence>
<dbReference type="InterPro" id="IPR036390">
    <property type="entry name" value="WH_DNA-bd_sf"/>
</dbReference>
<dbReference type="PANTHER" id="PTHR24567:SF28">
    <property type="entry name" value="LISTERIOLYSIN REGULATORY PROTEIN"/>
    <property type="match status" value="1"/>
</dbReference>
<keyword evidence="1" id="KW-0805">Transcription regulation</keyword>
<dbReference type="PROSITE" id="PS50042">
    <property type="entry name" value="CNMP_BINDING_3"/>
    <property type="match status" value="1"/>
</dbReference>
<feature type="domain" description="Cyclic nucleotide-binding" evidence="4">
    <location>
        <begin position="22"/>
        <end position="142"/>
    </location>
</feature>
<dbReference type="CDD" id="cd00092">
    <property type="entry name" value="HTH_CRP"/>
    <property type="match status" value="1"/>
</dbReference>
<dbReference type="PROSITE" id="PS00042">
    <property type="entry name" value="HTH_CRP_1"/>
    <property type="match status" value="1"/>
</dbReference>
<dbReference type="SMART" id="SM00100">
    <property type="entry name" value="cNMP"/>
    <property type="match status" value="1"/>
</dbReference>
<dbReference type="InterPro" id="IPR036388">
    <property type="entry name" value="WH-like_DNA-bd_sf"/>
</dbReference>
<dbReference type="InterPro" id="IPR018335">
    <property type="entry name" value="Tscrpt_reg_HTH_Crp-type_CS"/>
</dbReference>
<dbReference type="SMART" id="SM00419">
    <property type="entry name" value="HTH_CRP"/>
    <property type="match status" value="1"/>
</dbReference>
<proteinExistence type="predicted"/>
<dbReference type="InterPro" id="IPR050397">
    <property type="entry name" value="Env_Response_Regulators"/>
</dbReference>
<dbReference type="Pfam" id="PF13545">
    <property type="entry name" value="HTH_Crp_2"/>
    <property type="match status" value="1"/>
</dbReference>
<evidence type="ECO:0000256" key="1">
    <source>
        <dbReference type="ARBA" id="ARBA00023015"/>
    </source>
</evidence>
<evidence type="ECO:0000259" key="5">
    <source>
        <dbReference type="PROSITE" id="PS51063"/>
    </source>
</evidence>
<name>A0A1V4I8A0_9CLOT</name>
<sequence>MSQCSKDCFKCTGKYCVSKVYIFSTLQPEIFKKISDIIVTRKYRKGQVIFFEGDVEEKLYIVNQGKIKVFRYNREGREQILYILSEGEFIGDMSLLKKGSFQFNAEALEDAVICTIAKDDFDKIVTKNPEIILKILEVLHDRLKNLEDLIQNLSTKDVEARIASMLLGFAQDFGVEGDEGIIIDLPLSREEMANYIGVTRETISRKLTSLQEEDAIKLVGTKKLIINNKAYFQNILE</sequence>
<reference evidence="6 7" key="1">
    <citation type="submission" date="2017-03" db="EMBL/GenBank/DDBJ databases">
        <title>Genome sequence of Clostridium oryzae DSM 28571.</title>
        <authorList>
            <person name="Poehlein A."/>
            <person name="Daniel R."/>
        </authorList>
    </citation>
    <scope>NUCLEOTIDE SEQUENCE [LARGE SCALE GENOMIC DNA]</scope>
    <source>
        <strain evidence="6 7">DSM 28571</strain>
    </source>
</reference>
<organism evidence="6 7">
    <name type="scientific">Clostridium oryzae</name>
    <dbReference type="NCBI Taxonomy" id="1450648"/>
    <lineage>
        <taxon>Bacteria</taxon>
        <taxon>Bacillati</taxon>
        <taxon>Bacillota</taxon>
        <taxon>Clostridia</taxon>
        <taxon>Eubacteriales</taxon>
        <taxon>Clostridiaceae</taxon>
        <taxon>Clostridium</taxon>
    </lineage>
</organism>
<dbReference type="SUPFAM" id="SSF51206">
    <property type="entry name" value="cAMP-binding domain-like"/>
    <property type="match status" value="1"/>
</dbReference>
<dbReference type="InterPro" id="IPR000595">
    <property type="entry name" value="cNMP-bd_dom"/>
</dbReference>
<evidence type="ECO:0000256" key="3">
    <source>
        <dbReference type="ARBA" id="ARBA00023163"/>
    </source>
</evidence>